<accession>A0A174J2Y2</accession>
<dbReference type="RefSeq" id="WP_055278034.1">
    <property type="nucleotide sequence ID" value="NZ_CYZV01000093.1"/>
</dbReference>
<dbReference type="Pfam" id="PF14559">
    <property type="entry name" value="TPR_19"/>
    <property type="match status" value="1"/>
</dbReference>
<keyword evidence="1" id="KW-0472">Membrane</keyword>
<feature type="transmembrane region" description="Helical" evidence="1">
    <location>
        <begin position="12"/>
        <end position="45"/>
    </location>
</feature>
<keyword evidence="1" id="KW-0812">Transmembrane</keyword>
<dbReference type="Proteomes" id="UP000095558">
    <property type="component" value="Unassembled WGS sequence"/>
</dbReference>
<organism evidence="2 3">
    <name type="scientific">Clostridium disporicum</name>
    <dbReference type="NCBI Taxonomy" id="84024"/>
    <lineage>
        <taxon>Bacteria</taxon>
        <taxon>Bacillati</taxon>
        <taxon>Bacillota</taxon>
        <taxon>Clostridia</taxon>
        <taxon>Eubacteriales</taxon>
        <taxon>Clostridiaceae</taxon>
        <taxon>Clostridium</taxon>
    </lineage>
</organism>
<keyword evidence="1" id="KW-1133">Transmembrane helix</keyword>
<dbReference type="SUPFAM" id="SSF81901">
    <property type="entry name" value="HCP-like"/>
    <property type="match status" value="1"/>
</dbReference>
<dbReference type="InterPro" id="IPR011990">
    <property type="entry name" value="TPR-like_helical_dom_sf"/>
</dbReference>
<reference evidence="2 3" key="1">
    <citation type="submission" date="2015-09" db="EMBL/GenBank/DDBJ databases">
        <authorList>
            <consortium name="Pathogen Informatics"/>
        </authorList>
    </citation>
    <scope>NUCLEOTIDE SEQUENCE [LARGE SCALE GENOMIC DNA]</scope>
    <source>
        <strain evidence="2 3">2789STDY5834855</strain>
    </source>
</reference>
<dbReference type="OrthoDB" id="369370at2"/>
<protein>
    <submittedName>
        <fullName evidence="2">TPR repeat-containing protein</fullName>
    </submittedName>
</protein>
<dbReference type="AlphaFoldDB" id="A0A174J2Y2"/>
<dbReference type="Gene3D" id="1.25.40.10">
    <property type="entry name" value="Tetratricopeptide repeat domain"/>
    <property type="match status" value="1"/>
</dbReference>
<proteinExistence type="predicted"/>
<gene>
    <name evidence="2" type="ORF">ERS852470_03715</name>
</gene>
<sequence>MGKNLNKTNLILILIIAVSLISSVFLGLQLAILLCLSLLLIYLIITKGYFIKVYKGMKAYKLEDYETALECYRDAAMSKYCNGPIISNYLICELKYGKASLAREYINENLKHKNIKPRESLNLEITKAIVLWKTNSQEEGITLLKNLIKDNKNTYIYETLTSLLIGSGKFTEAEKYITEAMDFNSDNNIIKSNYAEICFKLEKFDEAKKEFDYLIKENVNFIEPYYYSALIERKNGNCDQAFELLRTAEGLNESLVSLVSHKDIDQALNSVLIKSFNQ</sequence>
<evidence type="ECO:0000256" key="1">
    <source>
        <dbReference type="SAM" id="Phobius"/>
    </source>
</evidence>
<evidence type="ECO:0000313" key="3">
    <source>
        <dbReference type="Proteomes" id="UP000095558"/>
    </source>
</evidence>
<dbReference type="EMBL" id="CYZV01000093">
    <property type="protein sequence ID" value="CUO92606.1"/>
    <property type="molecule type" value="Genomic_DNA"/>
</dbReference>
<evidence type="ECO:0000313" key="2">
    <source>
        <dbReference type="EMBL" id="CUO92606.1"/>
    </source>
</evidence>
<name>A0A174J2Y2_9CLOT</name>